<sequence>MTAQPDASPLHVYSPLQGPAHIRILVLEPSLDPTLPLHFSFNQASIRECEGEYEALSYTWGAPKLTEPLYASDGSHILVTKNLDIALRRLRHKIDTRLMWADAVCINQKDDKEKAVQIPLMVDIFRSAASVLAWLGNDGDTQRGLAVMKHISRRHYVAEDNQIELDRRQIECTMHLLESPYFNRMWIIQEVVFNIDVTLICGSIGMSWARFHVALNILTHIIDSRSFSTYARRKVSEIQHMCTVWKKHCMIEATEENLGKDTASERSGLNMLSLLEQFGNYGVTDNRDRIFALYSMATDIRPQRGSKSTIVLSIDYSRNDLETYTAFAKACLEAGQSSQLLGTVLQRIASTTPTNLPSWVPNLGVPPDHSIASLWPGNTHYLQNDGEHVKLQMHVFTLGQETDDHEQGRVACAAVEEIGPCLEDNSVEGLREFFDSVINSLPDFYRKTSAIYPEATLLEYWLQALKIISSDEFSDLFRRVLFDNDVDLPAYVAQKQQHQQHLSIDYPNESRLRIFRLMTGKRIFRAAGTSESLFGYTNSPILRGDILLPVGVSDSLIVRHTSSPNSVDVNTSPSLWTPGIEPSPETKHNSSIDPQGNDQKIFFRIVGQAKFCITHRFPTSPLAPGESWDVYHKLRALDAEVWLA</sequence>
<feature type="region of interest" description="Disordered" evidence="1">
    <location>
        <begin position="568"/>
        <end position="595"/>
    </location>
</feature>
<evidence type="ECO:0000259" key="2">
    <source>
        <dbReference type="Pfam" id="PF06985"/>
    </source>
</evidence>
<dbReference type="InterPro" id="IPR052895">
    <property type="entry name" value="HetReg/Transcr_Mod"/>
</dbReference>
<comment type="caution">
    <text evidence="3">The sequence shown here is derived from an EMBL/GenBank/DDBJ whole genome shotgun (WGS) entry which is preliminary data.</text>
</comment>
<dbReference type="EMBL" id="CAOQHR010000008">
    <property type="protein sequence ID" value="CAI6338856.1"/>
    <property type="molecule type" value="Genomic_DNA"/>
</dbReference>
<dbReference type="PANTHER" id="PTHR24148:SF80">
    <property type="entry name" value="HETEROKARYON INCOMPATIBILITY DOMAIN-CONTAINING PROTEIN"/>
    <property type="match status" value="1"/>
</dbReference>
<dbReference type="Proteomes" id="UP001152607">
    <property type="component" value="Unassembled WGS sequence"/>
</dbReference>
<dbReference type="InterPro" id="IPR010730">
    <property type="entry name" value="HET"/>
</dbReference>
<dbReference type="PANTHER" id="PTHR24148">
    <property type="entry name" value="ANKYRIN REPEAT DOMAIN-CONTAINING PROTEIN 39 HOMOLOG-RELATED"/>
    <property type="match status" value="1"/>
</dbReference>
<protein>
    <recommendedName>
        <fullName evidence="2">Heterokaryon incompatibility domain-containing protein</fullName>
    </recommendedName>
</protein>
<keyword evidence="4" id="KW-1185">Reference proteome</keyword>
<organism evidence="3 4">
    <name type="scientific">Periconia digitata</name>
    <dbReference type="NCBI Taxonomy" id="1303443"/>
    <lineage>
        <taxon>Eukaryota</taxon>
        <taxon>Fungi</taxon>
        <taxon>Dikarya</taxon>
        <taxon>Ascomycota</taxon>
        <taxon>Pezizomycotina</taxon>
        <taxon>Dothideomycetes</taxon>
        <taxon>Pleosporomycetidae</taxon>
        <taxon>Pleosporales</taxon>
        <taxon>Massarineae</taxon>
        <taxon>Periconiaceae</taxon>
        <taxon>Periconia</taxon>
    </lineage>
</organism>
<accession>A0A9W4XV45</accession>
<evidence type="ECO:0000313" key="3">
    <source>
        <dbReference type="EMBL" id="CAI6338856.1"/>
    </source>
</evidence>
<evidence type="ECO:0000313" key="4">
    <source>
        <dbReference type="Proteomes" id="UP001152607"/>
    </source>
</evidence>
<dbReference type="Pfam" id="PF06985">
    <property type="entry name" value="HET"/>
    <property type="match status" value="1"/>
</dbReference>
<proteinExistence type="predicted"/>
<name>A0A9W4XV45_9PLEO</name>
<reference evidence="3" key="1">
    <citation type="submission" date="2023-01" db="EMBL/GenBank/DDBJ databases">
        <authorList>
            <person name="Van Ghelder C."/>
            <person name="Rancurel C."/>
        </authorList>
    </citation>
    <scope>NUCLEOTIDE SEQUENCE</scope>
    <source>
        <strain evidence="3">CNCM I-4278</strain>
    </source>
</reference>
<gene>
    <name evidence="3" type="ORF">PDIGIT_LOCUS11992</name>
</gene>
<evidence type="ECO:0000256" key="1">
    <source>
        <dbReference type="SAM" id="MobiDB-lite"/>
    </source>
</evidence>
<dbReference type="OrthoDB" id="2157530at2759"/>
<feature type="domain" description="Heterokaryon incompatibility" evidence="2">
    <location>
        <begin position="53"/>
        <end position="190"/>
    </location>
</feature>
<dbReference type="AlphaFoldDB" id="A0A9W4XV45"/>